<feature type="domain" description="WYL" evidence="1">
    <location>
        <begin position="157"/>
        <end position="223"/>
    </location>
</feature>
<dbReference type="OrthoDB" id="3268930at2"/>
<dbReference type="PANTHER" id="PTHR34580">
    <property type="match status" value="1"/>
</dbReference>
<dbReference type="RefSeq" id="WP_123960229.1">
    <property type="nucleotide sequence ID" value="NZ_CP033898.1"/>
</dbReference>
<evidence type="ECO:0000259" key="1">
    <source>
        <dbReference type="Pfam" id="PF13280"/>
    </source>
</evidence>
<evidence type="ECO:0000313" key="3">
    <source>
        <dbReference type="Proteomes" id="UP000271426"/>
    </source>
</evidence>
<gene>
    <name evidence="2" type="ORF">CPPEL_05790</name>
</gene>
<keyword evidence="3" id="KW-1185">Reference proteome</keyword>
<dbReference type="EMBL" id="CP033898">
    <property type="protein sequence ID" value="AZA09277.1"/>
    <property type="molecule type" value="Genomic_DNA"/>
</dbReference>
<proteinExistence type="predicted"/>
<dbReference type="PANTHER" id="PTHR34580:SF3">
    <property type="entry name" value="PROTEIN PAFB"/>
    <property type="match status" value="1"/>
</dbReference>
<reference evidence="2 3" key="1">
    <citation type="submission" date="2018-11" db="EMBL/GenBank/DDBJ databases">
        <authorList>
            <person name="Kleinhagauer T."/>
            <person name="Glaeser S.P."/>
            <person name="Spergser J."/>
            <person name="Ruckert C."/>
            <person name="Kaempfer P."/>
            <person name="Busse H.-J."/>
        </authorList>
    </citation>
    <scope>NUCLEOTIDE SEQUENCE [LARGE SCALE GENOMIC DNA]</scope>
    <source>
        <strain evidence="2 3">812CH</strain>
    </source>
</reference>
<protein>
    <recommendedName>
        <fullName evidence="1">WYL domain-containing protein</fullName>
    </recommendedName>
</protein>
<evidence type="ECO:0000313" key="2">
    <source>
        <dbReference type="EMBL" id="AZA09277.1"/>
    </source>
</evidence>
<dbReference type="Pfam" id="PF13280">
    <property type="entry name" value="WYL"/>
    <property type="match status" value="1"/>
</dbReference>
<dbReference type="InterPro" id="IPR051534">
    <property type="entry name" value="CBASS_pafABC_assoc_protein"/>
</dbReference>
<dbReference type="PROSITE" id="PS52050">
    <property type="entry name" value="WYL"/>
    <property type="match status" value="1"/>
</dbReference>
<name>A0A3G6IUL4_9CORY</name>
<sequence>MAAKHTSAKAKNQAVAERVLNLLATLDHHAKHQGGPVDSTWLIERLPVYQQQQDPARRLYLDVLLLIKAGAPIEVLSESGRAHQYRLNDADVHGEAIAFSREEAQVIALAAKLGTGTHIAALSRAGWTKIAAAQEHLTQASPLQAFGDDAAISGEDYERILQAFSKDSALSFLYRRNPNDPAVERTLEPWHIIAVKDRHYLVGFDLDRQAPRSFRMTRISQVRRKAQSRTHPVPSRQEAAQILQSLLRQQRSTTTAYFRSTTSNALSEKALREDGLFKLVDADRDELIRQAAALAPEVVIVKPEDVRQEVIALLRSAYQNHSQLQGEQP</sequence>
<dbReference type="Proteomes" id="UP000271426">
    <property type="component" value="Chromosome"/>
</dbReference>
<dbReference type="InterPro" id="IPR026881">
    <property type="entry name" value="WYL_dom"/>
</dbReference>
<organism evidence="2 3">
    <name type="scientific">Corynebacterium pseudopelargi</name>
    <dbReference type="NCBI Taxonomy" id="2080757"/>
    <lineage>
        <taxon>Bacteria</taxon>
        <taxon>Bacillati</taxon>
        <taxon>Actinomycetota</taxon>
        <taxon>Actinomycetes</taxon>
        <taxon>Mycobacteriales</taxon>
        <taxon>Corynebacteriaceae</taxon>
        <taxon>Corynebacterium</taxon>
    </lineage>
</organism>
<dbReference type="AlphaFoldDB" id="A0A3G6IUL4"/>
<dbReference type="KEGG" id="cpso:CPPEL_05790"/>
<accession>A0A3G6IUL4</accession>